<name>A0AAX6HR22_IRIPA</name>
<evidence type="ECO:0000256" key="3">
    <source>
        <dbReference type="ARBA" id="ARBA00022617"/>
    </source>
</evidence>
<gene>
    <name evidence="12" type="ORF">M6B38_297185</name>
</gene>
<keyword evidence="4" id="KW-0812">Transmembrane</keyword>
<reference evidence="12" key="2">
    <citation type="submission" date="2023-04" db="EMBL/GenBank/DDBJ databases">
        <authorList>
            <person name="Bruccoleri R.E."/>
            <person name="Oakeley E.J."/>
            <person name="Faust A.-M."/>
            <person name="Dessus-Babus S."/>
            <person name="Altorfer M."/>
            <person name="Burckhardt D."/>
            <person name="Oertli M."/>
            <person name="Naumann U."/>
            <person name="Petersen F."/>
            <person name="Wong J."/>
        </authorList>
    </citation>
    <scope>NUCLEOTIDE SEQUENCE</scope>
    <source>
        <strain evidence="12">GSM-AAB239-AS_SAM_17_03QT</strain>
        <tissue evidence="12">Leaf</tissue>
    </source>
</reference>
<comment type="similarity">
    <text evidence="2 11">Belongs to the cytochrome P450 family.</text>
</comment>
<dbReference type="EMBL" id="JANAVB010007200">
    <property type="protein sequence ID" value="KAJ6843282.1"/>
    <property type="molecule type" value="Genomic_DNA"/>
</dbReference>
<organism evidence="12 13">
    <name type="scientific">Iris pallida</name>
    <name type="common">Sweet iris</name>
    <dbReference type="NCBI Taxonomy" id="29817"/>
    <lineage>
        <taxon>Eukaryota</taxon>
        <taxon>Viridiplantae</taxon>
        <taxon>Streptophyta</taxon>
        <taxon>Embryophyta</taxon>
        <taxon>Tracheophyta</taxon>
        <taxon>Spermatophyta</taxon>
        <taxon>Magnoliopsida</taxon>
        <taxon>Liliopsida</taxon>
        <taxon>Asparagales</taxon>
        <taxon>Iridaceae</taxon>
        <taxon>Iridoideae</taxon>
        <taxon>Irideae</taxon>
        <taxon>Iris</taxon>
    </lineage>
</organism>
<sequence>MDSIFTFIALSLSFLLLAKLFFFSNKNKNLPPSPPSLPIIGHLHHFKKPLHRALAALSACHGPILFLRFGSRSVLVVSSAPLAEECFTKNDVAFANRPQFPSTKHLSYDYTTLGAASYGPHWRNMRRIATVEVLSSHRLNSFTRFRSGEVVAMVRRLFRDHSSAAATPGSGAYTKVELKSRLFEFALNNMMKMVAGDWERSENSERFQESVEEAFSLAGASNIGDFLPLLAWLDTQGIKKKVVRLRKYRDEFLQGLIDELRCESNDNKDASTEKTMIGVLLSLQKSDPEYYTDQIIKSQIISMLGAGTDTSSDTIEWAMSLLLNNPDKLKKARDEIDTKVGNGRLVQESDLPNLPYLQCIITEALRLYPVAPLLVPHESQEECEVGGYNIPRGTMLLVNAYAIHRDPKTWEESEKFVPERFEESKVEGHKLFAFGMGRRRCPGEGLANRVVGLELGTMIQCFEWKRIGEEEVDMSEGSGLTLPKAHPLEALYRPRQSMIGVLSGL</sequence>
<comment type="subcellular location">
    <subcellularLocation>
        <location evidence="1">Membrane</location>
        <topology evidence="1">Single-pass membrane protein</topology>
    </subcellularLocation>
</comment>
<protein>
    <submittedName>
        <fullName evidence="12">Isoflavone 3'-hydroxylase</fullName>
    </submittedName>
</protein>
<evidence type="ECO:0000313" key="12">
    <source>
        <dbReference type="EMBL" id="KAJ6843282.1"/>
    </source>
</evidence>
<keyword evidence="9" id="KW-0472">Membrane</keyword>
<comment type="cofactor">
    <cofactor evidence="10">
        <name>heme</name>
        <dbReference type="ChEBI" id="CHEBI:30413"/>
    </cofactor>
</comment>
<evidence type="ECO:0000256" key="10">
    <source>
        <dbReference type="PIRSR" id="PIRSR602401-1"/>
    </source>
</evidence>
<dbReference type="InterPro" id="IPR050651">
    <property type="entry name" value="Plant_Cytochrome_P450_Monoox"/>
</dbReference>
<dbReference type="Proteomes" id="UP001140949">
    <property type="component" value="Unassembled WGS sequence"/>
</dbReference>
<dbReference type="Pfam" id="PF00067">
    <property type="entry name" value="p450"/>
    <property type="match status" value="1"/>
</dbReference>
<keyword evidence="13" id="KW-1185">Reference proteome</keyword>
<evidence type="ECO:0000256" key="8">
    <source>
        <dbReference type="ARBA" id="ARBA00023004"/>
    </source>
</evidence>
<evidence type="ECO:0000256" key="2">
    <source>
        <dbReference type="ARBA" id="ARBA00010617"/>
    </source>
</evidence>
<dbReference type="GO" id="GO:0016705">
    <property type="term" value="F:oxidoreductase activity, acting on paired donors, with incorporation or reduction of molecular oxygen"/>
    <property type="evidence" value="ECO:0007669"/>
    <property type="project" value="InterPro"/>
</dbReference>
<evidence type="ECO:0000256" key="6">
    <source>
        <dbReference type="ARBA" id="ARBA00022989"/>
    </source>
</evidence>
<feature type="binding site" description="axial binding residue" evidence="10">
    <location>
        <position position="441"/>
    </location>
    <ligand>
        <name>heme</name>
        <dbReference type="ChEBI" id="CHEBI:30413"/>
    </ligand>
    <ligandPart>
        <name>Fe</name>
        <dbReference type="ChEBI" id="CHEBI:18248"/>
    </ligandPart>
</feature>
<evidence type="ECO:0000256" key="7">
    <source>
        <dbReference type="ARBA" id="ARBA00023002"/>
    </source>
</evidence>
<dbReference type="Gene3D" id="1.10.630.10">
    <property type="entry name" value="Cytochrome P450"/>
    <property type="match status" value="1"/>
</dbReference>
<keyword evidence="5 10" id="KW-0479">Metal-binding</keyword>
<evidence type="ECO:0000256" key="9">
    <source>
        <dbReference type="ARBA" id="ARBA00023136"/>
    </source>
</evidence>
<dbReference type="GO" id="GO:0020037">
    <property type="term" value="F:heme binding"/>
    <property type="evidence" value="ECO:0007669"/>
    <property type="project" value="InterPro"/>
</dbReference>
<dbReference type="PANTHER" id="PTHR47947">
    <property type="entry name" value="CYTOCHROME P450 82C3-RELATED"/>
    <property type="match status" value="1"/>
</dbReference>
<proteinExistence type="inferred from homology"/>
<keyword evidence="8 10" id="KW-0408">Iron</keyword>
<dbReference type="CDD" id="cd20653">
    <property type="entry name" value="CYP81"/>
    <property type="match status" value="1"/>
</dbReference>
<dbReference type="GO" id="GO:0016020">
    <property type="term" value="C:membrane"/>
    <property type="evidence" value="ECO:0007669"/>
    <property type="project" value="UniProtKB-SubCell"/>
</dbReference>
<evidence type="ECO:0000256" key="5">
    <source>
        <dbReference type="ARBA" id="ARBA00022723"/>
    </source>
</evidence>
<dbReference type="AlphaFoldDB" id="A0AAX6HR22"/>
<evidence type="ECO:0000256" key="4">
    <source>
        <dbReference type="ARBA" id="ARBA00022692"/>
    </source>
</evidence>
<dbReference type="FunFam" id="1.10.630.10:FF:000023">
    <property type="entry name" value="Cytochrome P450 family protein"/>
    <property type="match status" value="1"/>
</dbReference>
<dbReference type="PRINTS" id="PR00463">
    <property type="entry name" value="EP450I"/>
</dbReference>
<evidence type="ECO:0000256" key="1">
    <source>
        <dbReference type="ARBA" id="ARBA00004167"/>
    </source>
</evidence>
<reference evidence="12" key="1">
    <citation type="journal article" date="2023" name="GigaByte">
        <title>Genome assembly of the bearded iris, Iris pallida Lam.</title>
        <authorList>
            <person name="Bruccoleri R.E."/>
            <person name="Oakeley E.J."/>
            <person name="Faust A.M.E."/>
            <person name="Altorfer M."/>
            <person name="Dessus-Babus S."/>
            <person name="Burckhardt D."/>
            <person name="Oertli M."/>
            <person name="Naumann U."/>
            <person name="Petersen F."/>
            <person name="Wong J."/>
        </authorList>
    </citation>
    <scope>NUCLEOTIDE SEQUENCE</scope>
    <source>
        <strain evidence="12">GSM-AAB239-AS_SAM_17_03QT</strain>
    </source>
</reference>
<dbReference type="GO" id="GO:0005506">
    <property type="term" value="F:iron ion binding"/>
    <property type="evidence" value="ECO:0007669"/>
    <property type="project" value="InterPro"/>
</dbReference>
<evidence type="ECO:0000313" key="13">
    <source>
        <dbReference type="Proteomes" id="UP001140949"/>
    </source>
</evidence>
<dbReference type="InterPro" id="IPR036396">
    <property type="entry name" value="Cyt_P450_sf"/>
</dbReference>
<keyword evidence="6" id="KW-1133">Transmembrane helix</keyword>
<dbReference type="SUPFAM" id="SSF48264">
    <property type="entry name" value="Cytochrome P450"/>
    <property type="match status" value="1"/>
</dbReference>
<evidence type="ECO:0000256" key="11">
    <source>
        <dbReference type="RuleBase" id="RU000461"/>
    </source>
</evidence>
<dbReference type="InterPro" id="IPR017972">
    <property type="entry name" value="Cyt_P450_CS"/>
</dbReference>
<dbReference type="InterPro" id="IPR002401">
    <property type="entry name" value="Cyt_P450_E_grp-I"/>
</dbReference>
<keyword evidence="3 10" id="KW-0349">Heme</keyword>
<dbReference type="PROSITE" id="PS00086">
    <property type="entry name" value="CYTOCHROME_P450"/>
    <property type="match status" value="1"/>
</dbReference>
<keyword evidence="11" id="KW-0503">Monooxygenase</keyword>
<dbReference type="PRINTS" id="PR00385">
    <property type="entry name" value="P450"/>
</dbReference>
<dbReference type="GO" id="GO:0004497">
    <property type="term" value="F:monooxygenase activity"/>
    <property type="evidence" value="ECO:0007669"/>
    <property type="project" value="UniProtKB-KW"/>
</dbReference>
<dbReference type="InterPro" id="IPR001128">
    <property type="entry name" value="Cyt_P450"/>
</dbReference>
<dbReference type="PANTHER" id="PTHR47947:SF62">
    <property type="entry name" value="CYTOCHROME P450, FAMILY 81, SUBFAMILY D, POLYPEPTIDE 5"/>
    <property type="match status" value="1"/>
</dbReference>
<comment type="caution">
    <text evidence="12">The sequence shown here is derived from an EMBL/GenBank/DDBJ whole genome shotgun (WGS) entry which is preliminary data.</text>
</comment>
<keyword evidence="7 11" id="KW-0560">Oxidoreductase</keyword>
<accession>A0AAX6HR22</accession>